<name>A0A6F8ZEY1_9FIRM</name>
<gene>
    <name evidence="1" type="ORF">R50_0687</name>
</gene>
<dbReference type="Pfam" id="PF02635">
    <property type="entry name" value="DsrE"/>
    <property type="match status" value="1"/>
</dbReference>
<dbReference type="KEGG" id="hfv:R50_0687"/>
<dbReference type="InterPro" id="IPR027396">
    <property type="entry name" value="DsrEFH-like"/>
</dbReference>
<dbReference type="AlphaFoldDB" id="A0A6F8ZEY1"/>
<organism evidence="1 2">
    <name type="scientific">Candidatus Hydrogenisulfobacillus filiaventi</name>
    <dbReference type="NCBI Taxonomy" id="2707344"/>
    <lineage>
        <taxon>Bacteria</taxon>
        <taxon>Bacillati</taxon>
        <taxon>Bacillota</taxon>
        <taxon>Clostridia</taxon>
        <taxon>Eubacteriales</taxon>
        <taxon>Clostridiales Family XVII. Incertae Sedis</taxon>
        <taxon>Candidatus Hydrogenisulfobacillus</taxon>
    </lineage>
</organism>
<evidence type="ECO:0000313" key="2">
    <source>
        <dbReference type="Proteomes" id="UP000503399"/>
    </source>
</evidence>
<evidence type="ECO:0000313" key="1">
    <source>
        <dbReference type="EMBL" id="CAB1128193.1"/>
    </source>
</evidence>
<dbReference type="SUPFAM" id="SSF75169">
    <property type="entry name" value="DsrEFH-like"/>
    <property type="match status" value="1"/>
</dbReference>
<sequence>MARFLYVQTAGRERPERCFTVFFMATAARAMDHEAEIVFTQTGLSMFEPGFAQATGALDGSKRTLADFIRMAVDNDVTFYGCRLSLPLCKLQPEDVEWPMRWIGAADLHDLLLDADRVVYLS</sequence>
<dbReference type="InterPro" id="IPR003787">
    <property type="entry name" value="Sulphur_relay_DsrE/F-like"/>
</dbReference>
<dbReference type="Gene3D" id="3.40.1260.10">
    <property type="entry name" value="DsrEFH-like"/>
    <property type="match status" value="1"/>
</dbReference>
<dbReference type="EMBL" id="LR778114">
    <property type="protein sequence ID" value="CAB1128193.1"/>
    <property type="molecule type" value="Genomic_DNA"/>
</dbReference>
<protein>
    <submittedName>
        <fullName evidence="1">DrsE domain-containing protein</fullName>
    </submittedName>
</protein>
<reference evidence="1 2" key="1">
    <citation type="submission" date="2020-02" db="EMBL/GenBank/DDBJ databases">
        <authorList>
            <person name="Hogendoorn C."/>
        </authorList>
    </citation>
    <scope>NUCLEOTIDE SEQUENCE [LARGE SCALE GENOMIC DNA]</scope>
    <source>
        <strain evidence="1">R501</strain>
    </source>
</reference>
<accession>A0A6F8ZEY1</accession>
<proteinExistence type="predicted"/>
<keyword evidence="2" id="KW-1185">Reference proteome</keyword>
<dbReference type="Proteomes" id="UP000503399">
    <property type="component" value="Chromosome"/>
</dbReference>